<feature type="region of interest" description="Disordered" evidence="2">
    <location>
        <begin position="291"/>
        <end position="317"/>
    </location>
</feature>
<feature type="compositionally biased region" description="Basic and acidic residues" evidence="2">
    <location>
        <begin position="291"/>
        <end position="311"/>
    </location>
</feature>
<evidence type="ECO:0000256" key="2">
    <source>
        <dbReference type="SAM" id="MobiDB-lite"/>
    </source>
</evidence>
<feature type="compositionally biased region" description="Basic and acidic residues" evidence="2">
    <location>
        <begin position="366"/>
        <end position="376"/>
    </location>
</feature>
<name>A0AAE0GWE8_9CHLO</name>
<evidence type="ECO:0000313" key="4">
    <source>
        <dbReference type="EMBL" id="KAK3285450.1"/>
    </source>
</evidence>
<dbReference type="Pfam" id="PF00078">
    <property type="entry name" value="RVT_1"/>
    <property type="match status" value="1"/>
</dbReference>
<organism evidence="4 5">
    <name type="scientific">Cymbomonas tetramitiformis</name>
    <dbReference type="NCBI Taxonomy" id="36881"/>
    <lineage>
        <taxon>Eukaryota</taxon>
        <taxon>Viridiplantae</taxon>
        <taxon>Chlorophyta</taxon>
        <taxon>Pyramimonadophyceae</taxon>
        <taxon>Pyramimonadales</taxon>
        <taxon>Pyramimonadaceae</taxon>
        <taxon>Cymbomonas</taxon>
    </lineage>
</organism>
<dbReference type="InterPro" id="IPR000477">
    <property type="entry name" value="RT_dom"/>
</dbReference>
<evidence type="ECO:0000256" key="1">
    <source>
        <dbReference type="SAM" id="Coils"/>
    </source>
</evidence>
<dbReference type="Gene3D" id="3.60.10.10">
    <property type="entry name" value="Endonuclease/exonuclease/phosphatase"/>
    <property type="match status" value="1"/>
</dbReference>
<dbReference type="InterPro" id="IPR043502">
    <property type="entry name" value="DNA/RNA_pol_sf"/>
</dbReference>
<dbReference type="EMBL" id="LGRX02001812">
    <property type="protein sequence ID" value="KAK3285450.1"/>
    <property type="molecule type" value="Genomic_DNA"/>
</dbReference>
<dbReference type="InterPro" id="IPR038765">
    <property type="entry name" value="Papain-like_cys_pep_sf"/>
</dbReference>
<comment type="caution">
    <text evidence="4">The sequence shown here is derived from an EMBL/GenBank/DDBJ whole genome shotgun (WGS) entry which is preliminary data.</text>
</comment>
<accession>A0AAE0GWE8</accession>
<dbReference type="SUPFAM" id="SSF56219">
    <property type="entry name" value="DNase I-like"/>
    <property type="match status" value="1"/>
</dbReference>
<dbReference type="Proteomes" id="UP001190700">
    <property type="component" value="Unassembled WGS sequence"/>
</dbReference>
<feature type="compositionally biased region" description="Basic and acidic residues" evidence="2">
    <location>
        <begin position="769"/>
        <end position="810"/>
    </location>
</feature>
<dbReference type="Pfam" id="PF03372">
    <property type="entry name" value="Exo_endo_phos"/>
    <property type="match status" value="1"/>
</dbReference>
<feature type="compositionally biased region" description="Basic residues" evidence="2">
    <location>
        <begin position="1"/>
        <end position="13"/>
    </location>
</feature>
<dbReference type="SUPFAM" id="SSF54001">
    <property type="entry name" value="Cysteine proteinases"/>
    <property type="match status" value="1"/>
</dbReference>
<dbReference type="PANTHER" id="PTHR19446">
    <property type="entry name" value="REVERSE TRANSCRIPTASES"/>
    <property type="match status" value="1"/>
</dbReference>
<evidence type="ECO:0000313" key="5">
    <source>
        <dbReference type="Proteomes" id="UP001190700"/>
    </source>
</evidence>
<reference evidence="4 5" key="1">
    <citation type="journal article" date="2015" name="Genome Biol. Evol.">
        <title>Comparative Genomics of a Bacterivorous Green Alga Reveals Evolutionary Causalities and Consequences of Phago-Mixotrophic Mode of Nutrition.</title>
        <authorList>
            <person name="Burns J.A."/>
            <person name="Paasch A."/>
            <person name="Narechania A."/>
            <person name="Kim E."/>
        </authorList>
    </citation>
    <scope>NUCLEOTIDE SEQUENCE [LARGE SCALE GENOMIC DNA]</scope>
    <source>
        <strain evidence="4 5">PLY_AMNH</strain>
    </source>
</reference>
<feature type="region of interest" description="Disordered" evidence="2">
    <location>
        <begin position="914"/>
        <end position="933"/>
    </location>
</feature>
<feature type="domain" description="Reverse transcriptase" evidence="3">
    <location>
        <begin position="994"/>
        <end position="1295"/>
    </location>
</feature>
<dbReference type="Gene3D" id="3.40.395.10">
    <property type="entry name" value="Adenoviral Proteinase, Chain A"/>
    <property type="match status" value="1"/>
</dbReference>
<dbReference type="PROSITE" id="PS50878">
    <property type="entry name" value="RT_POL"/>
    <property type="match status" value="1"/>
</dbReference>
<keyword evidence="5" id="KW-1185">Reference proteome</keyword>
<protein>
    <recommendedName>
        <fullName evidence="3">Reverse transcriptase domain-containing protein</fullName>
    </recommendedName>
</protein>
<feature type="region of interest" description="Disordered" evidence="2">
    <location>
        <begin position="1"/>
        <end position="33"/>
    </location>
</feature>
<feature type="coiled-coil region" evidence="1">
    <location>
        <begin position="821"/>
        <end position="852"/>
    </location>
</feature>
<dbReference type="GO" id="GO:0003824">
    <property type="term" value="F:catalytic activity"/>
    <property type="evidence" value="ECO:0007669"/>
    <property type="project" value="InterPro"/>
</dbReference>
<gene>
    <name evidence="4" type="ORF">CYMTET_6952</name>
</gene>
<dbReference type="CDD" id="cd01650">
    <property type="entry name" value="RT_nLTR_like"/>
    <property type="match status" value="1"/>
</dbReference>
<proteinExistence type="predicted"/>
<keyword evidence="1" id="KW-0175">Coiled coil</keyword>
<dbReference type="InterPro" id="IPR005135">
    <property type="entry name" value="Endo/exonuclease/phosphatase"/>
</dbReference>
<dbReference type="SUPFAM" id="SSF56672">
    <property type="entry name" value="DNA/RNA polymerases"/>
    <property type="match status" value="1"/>
</dbReference>
<feature type="region of interest" description="Disordered" evidence="2">
    <location>
        <begin position="730"/>
        <end position="810"/>
    </location>
</feature>
<dbReference type="InterPro" id="IPR036691">
    <property type="entry name" value="Endo/exonu/phosph_ase_sf"/>
</dbReference>
<evidence type="ECO:0000259" key="3">
    <source>
        <dbReference type="PROSITE" id="PS50878"/>
    </source>
</evidence>
<feature type="region of interest" description="Disordered" evidence="2">
    <location>
        <begin position="351"/>
        <end position="376"/>
    </location>
</feature>
<sequence>MRKQKHGNKRRKKSSEVYTGGGGEQKDAETSMNSTQVGVFNDEGRLNNMHVDAVNEHFERGAMSSRVLEDVIEKLLRYDSGLTKRIRTQLLEKGYTQIPICDGVHWRLLLFTETDTSELVTYVYDSFGEGGEQTEKLRRALQEWTDRHIDRRGYAGGGLQLLMERHQYDGYNCGIWVLYVGRMWREWHARGKEKDWRREMERLSSRNGNELQAIMNKERREYRPVVYREIMRNRETAMETGTPGEVVIIEPVQPNESDAKPGEATGEIQSTREGKQIGLHNTFLQELKKDKAKQTMEGMPDTKQREPETSRKGRTGTQTDLRMYMNPAREVKREPREDGGPDEPMLVREPEEEVVDPGTTANTEGGRTKDASGDMAHRSEKLRIQMPITEKWDETTMVTEPGRCKLNALTWNIQGNGEALYDLEPALEEWDIDLVILTEVKSASRSLQQKCNARHSTAYCTNVPMEKLRRHRKKIMYRGGVGVILRGGLAHKHAHTEVEVPGLRGYVAHVVLHLPGDKHVHVLGIYNPPDSEETETRRRIKGYVKMIVTRAREENEMLLTGGDLNAARGQKEKREDKAWTEMMEREDIVDVGGERDTTLRRYDGRNIDRWMTLREDEKKYGTLTERELTTHHVSDHRMIATAGLELYKCNTHLPRWEDEENGIHLRLDLPLTEAQVTALRRHLESGYFAERMGLEREIEQLKSAKAEEKRRAIDRAGEEMAKALKRMASEAMRKRESQQELTLKGRGKPEKKEEAMGQGLRLPKKVRKSRDAHLRKAEEYREKMKEVRENPEWDPRKVRKTDESQNKTHLNTREEWEGWLNEMRRKELTEAKKELKEHNEQKREKAKNKAVRAYWKQPKQYHKLSYKTEMQNGNASTNTIKALQTREGQLETNPRRIAEVMGEHLSHSAPYKVAHPEQLSKQPPWGNKKHKEHLVPEKRPKLPEGSLTLDMEMYTAAKNNMKNNKATGPMGVQNEIIKHLPDEFHELPHSLMVQMWTYRHVPLSWKKGYFCFHHKKGDVTNQKNYKLIALLDGLFKFYTAVLTRMLADFCEINRILAEAQEGSRTKRNTLRQLTRITNAIEDANVSKQELHALYVDFENAYGSVDHKNLLHTMTHLGVPEQLVEAVGDILGKTDDTAMQMRAKVGAHESAEVPIRRGLLQGDSMSPLLFIIYLEPLLRWLEVGEHGYKHKHATHGDQKGPLRTATGAFVDDLILLTPTSAHLVSQIDKLKRFEEWSGLKMNPGKSAVTGILQGQNKVPEREHERINNLLQTKGKDGTQLAILQPNDTYKYLGLRITMTGRWEEEKKETLKAVEHKIQALLACPLRPEQKEYSLKTAILGKYRYGLHLGIYTKREVQEMENKLGAALKQIHGLPK</sequence>